<keyword evidence="1" id="KW-1133">Transmembrane helix</keyword>
<organism evidence="3 4">
    <name type="scientific">Paenibacillus gyeongsangnamensis</name>
    <dbReference type="NCBI Taxonomy" id="3388067"/>
    <lineage>
        <taxon>Bacteria</taxon>
        <taxon>Bacillati</taxon>
        <taxon>Bacillota</taxon>
        <taxon>Bacilli</taxon>
        <taxon>Bacillales</taxon>
        <taxon>Paenibacillaceae</taxon>
        <taxon>Paenibacillus</taxon>
    </lineage>
</organism>
<dbReference type="RefSeq" id="WP_269883610.1">
    <property type="nucleotide sequence ID" value="NZ_JAQAGZ010000015.1"/>
</dbReference>
<keyword evidence="1" id="KW-0472">Membrane</keyword>
<dbReference type="EMBL" id="JAQAGZ010000015">
    <property type="protein sequence ID" value="MCZ8515080.1"/>
    <property type="molecule type" value="Genomic_DNA"/>
</dbReference>
<proteinExistence type="predicted"/>
<sequence length="278" mass="30059">MKNKSIIFIAFMLCTLLFLTPTHAMAKGIYEHQDTFVPQNQAVDDVVVVGGDATIWGTVNDAVIVVNGNVNLKASAKINGFVVVIGGNVRQEPGAVITGEIIRFSFDNATKNSLLVGGGLVAGTWLLQLAMTIGLIILPVLIVFLSKHHINPFVDRARQAPGHLMYIGFFSILIIFALTVLLIVTIIGIPIAILLLVLAAASFIYGLAAVSLLVGERMKGMIGRPNWIVSLAGSVVLISFMNVPLLGAILFMGIFIFTIGMMTLWIFEKIKTKRLKKT</sequence>
<name>A0ABT4QEI0_9BACL</name>
<feature type="transmembrane region" description="Helical" evidence="1">
    <location>
        <begin position="193"/>
        <end position="214"/>
    </location>
</feature>
<evidence type="ECO:0000256" key="1">
    <source>
        <dbReference type="SAM" id="Phobius"/>
    </source>
</evidence>
<evidence type="ECO:0000313" key="3">
    <source>
        <dbReference type="EMBL" id="MCZ8515080.1"/>
    </source>
</evidence>
<comment type="caution">
    <text evidence="3">The sequence shown here is derived from an EMBL/GenBank/DDBJ whole genome shotgun (WGS) entry which is preliminary data.</text>
</comment>
<protein>
    <recommendedName>
        <fullName evidence="5">Polymer-forming cytoskeletal protein</fullName>
    </recommendedName>
</protein>
<accession>A0ABT4QEI0</accession>
<keyword evidence="2" id="KW-0732">Signal</keyword>
<feature type="chain" id="PRO_5047333776" description="Polymer-forming cytoskeletal protein" evidence="2">
    <location>
        <begin position="27"/>
        <end position="278"/>
    </location>
</feature>
<keyword evidence="1" id="KW-0812">Transmembrane</keyword>
<evidence type="ECO:0008006" key="5">
    <source>
        <dbReference type="Google" id="ProtNLM"/>
    </source>
</evidence>
<keyword evidence="4" id="KW-1185">Reference proteome</keyword>
<feature type="transmembrane region" description="Helical" evidence="1">
    <location>
        <begin position="249"/>
        <end position="267"/>
    </location>
</feature>
<feature type="signal peptide" evidence="2">
    <location>
        <begin position="1"/>
        <end position="26"/>
    </location>
</feature>
<evidence type="ECO:0000313" key="4">
    <source>
        <dbReference type="Proteomes" id="UP001527882"/>
    </source>
</evidence>
<feature type="transmembrane region" description="Helical" evidence="1">
    <location>
        <begin position="166"/>
        <end position="187"/>
    </location>
</feature>
<feature type="transmembrane region" description="Helical" evidence="1">
    <location>
        <begin position="226"/>
        <end position="243"/>
    </location>
</feature>
<feature type="transmembrane region" description="Helical" evidence="1">
    <location>
        <begin position="125"/>
        <end position="145"/>
    </location>
</feature>
<reference evidence="3 4" key="1">
    <citation type="submission" date="2022-12" db="EMBL/GenBank/DDBJ databases">
        <title>Draft genome sequence of Paenibacillus sp. dW9.</title>
        <authorList>
            <person name="Choi E.-W."/>
            <person name="Kim D.-U."/>
        </authorList>
    </citation>
    <scope>NUCLEOTIDE SEQUENCE [LARGE SCALE GENOMIC DNA]</scope>
    <source>
        <strain evidence="4">dW9</strain>
    </source>
</reference>
<dbReference type="Proteomes" id="UP001527882">
    <property type="component" value="Unassembled WGS sequence"/>
</dbReference>
<gene>
    <name evidence="3" type="ORF">O9H85_22185</name>
</gene>
<evidence type="ECO:0000256" key="2">
    <source>
        <dbReference type="SAM" id="SignalP"/>
    </source>
</evidence>